<evidence type="ECO:0000313" key="2">
    <source>
        <dbReference type="Proteomes" id="UP001172386"/>
    </source>
</evidence>
<evidence type="ECO:0000313" key="1">
    <source>
        <dbReference type="EMBL" id="KAJ9656394.1"/>
    </source>
</evidence>
<sequence length="153" mass="16950">MTSFLRRFSLSSSQPDQSDISNKTQRRKSSSASQGTSIRILGARDYKLASQDQHRHHHHSSQSPHRRRSSTTSISTLTNDPFTGPARILGARDYQQAISPEELQSRRSSVASTLVEPEPNAERRPSTGAAIVSTDGRIYGARDYKVLARKGSQ</sequence>
<accession>A0ACC3A739</accession>
<reference evidence="1" key="1">
    <citation type="submission" date="2022-10" db="EMBL/GenBank/DDBJ databases">
        <title>Culturing micro-colonial fungi from biological soil crusts in the Mojave desert and describing Neophaeococcomyces mojavensis, and introducing the new genera and species Taxawa tesnikishii.</title>
        <authorList>
            <person name="Kurbessoian T."/>
            <person name="Stajich J.E."/>
        </authorList>
    </citation>
    <scope>NUCLEOTIDE SEQUENCE</scope>
    <source>
        <strain evidence="1">JES_112</strain>
    </source>
</reference>
<dbReference type="EMBL" id="JAPDRQ010000078">
    <property type="protein sequence ID" value="KAJ9656394.1"/>
    <property type="molecule type" value="Genomic_DNA"/>
</dbReference>
<keyword evidence="2" id="KW-1185">Reference proteome</keyword>
<gene>
    <name evidence="1" type="ORF">H2198_004972</name>
</gene>
<proteinExistence type="predicted"/>
<name>A0ACC3A739_9EURO</name>
<organism evidence="1 2">
    <name type="scientific">Neophaeococcomyces mojaviensis</name>
    <dbReference type="NCBI Taxonomy" id="3383035"/>
    <lineage>
        <taxon>Eukaryota</taxon>
        <taxon>Fungi</taxon>
        <taxon>Dikarya</taxon>
        <taxon>Ascomycota</taxon>
        <taxon>Pezizomycotina</taxon>
        <taxon>Eurotiomycetes</taxon>
        <taxon>Chaetothyriomycetidae</taxon>
        <taxon>Chaetothyriales</taxon>
        <taxon>Chaetothyriales incertae sedis</taxon>
        <taxon>Neophaeococcomyces</taxon>
    </lineage>
</organism>
<dbReference type="Proteomes" id="UP001172386">
    <property type="component" value="Unassembled WGS sequence"/>
</dbReference>
<protein>
    <submittedName>
        <fullName evidence="1">Uncharacterized protein</fullName>
    </submittedName>
</protein>
<comment type="caution">
    <text evidence="1">The sequence shown here is derived from an EMBL/GenBank/DDBJ whole genome shotgun (WGS) entry which is preliminary data.</text>
</comment>